<evidence type="ECO:0000313" key="1">
    <source>
        <dbReference type="EMBL" id="SCG42038.1"/>
    </source>
</evidence>
<reference evidence="1 2" key="1">
    <citation type="submission" date="2016-06" db="EMBL/GenBank/DDBJ databases">
        <authorList>
            <person name="Kjaerup R.B."/>
            <person name="Dalgaard T.S."/>
            <person name="Juul-Madsen H.R."/>
        </authorList>
    </citation>
    <scope>NUCLEOTIDE SEQUENCE [LARGE SCALE GENOMIC DNA]</scope>
    <source>
        <strain evidence="1 2">DSM 43904</strain>
    </source>
</reference>
<organism evidence="1 2">
    <name type="scientific">Micromonospora echinaurantiaca</name>
    <dbReference type="NCBI Taxonomy" id="47857"/>
    <lineage>
        <taxon>Bacteria</taxon>
        <taxon>Bacillati</taxon>
        <taxon>Actinomycetota</taxon>
        <taxon>Actinomycetes</taxon>
        <taxon>Micromonosporales</taxon>
        <taxon>Micromonosporaceae</taxon>
        <taxon>Micromonospora</taxon>
    </lineage>
</organism>
<sequence>MAARLFVLERYDRGPEERADEPVGGLTTGTTRLRGALRIPADDVVLALVEGPDAETVAAVAVAAGWRVDRLGPAEWIVAPECPAPAAGADPS</sequence>
<name>A0A1C5H7N9_9ACTN</name>
<proteinExistence type="predicted"/>
<gene>
    <name evidence="1" type="ORF">GA0070609_1116</name>
</gene>
<evidence type="ECO:0000313" key="2">
    <source>
        <dbReference type="Proteomes" id="UP000198217"/>
    </source>
</evidence>
<dbReference type="EMBL" id="LT607750">
    <property type="protein sequence ID" value="SCG42038.1"/>
    <property type="molecule type" value="Genomic_DNA"/>
</dbReference>
<accession>A0A1C5H7N9</accession>
<dbReference type="AlphaFoldDB" id="A0A1C5H7N9"/>
<protein>
    <submittedName>
        <fullName evidence="1">Uncharacterized protein</fullName>
    </submittedName>
</protein>
<keyword evidence="2" id="KW-1185">Reference proteome</keyword>
<dbReference type="Proteomes" id="UP000198217">
    <property type="component" value="Chromosome I"/>
</dbReference>
<dbReference type="RefSeq" id="WP_088992787.1">
    <property type="nucleotide sequence ID" value="NZ_LT607750.1"/>
</dbReference>